<dbReference type="Gene3D" id="3.80.10.10">
    <property type="entry name" value="Ribonuclease Inhibitor"/>
    <property type="match status" value="1"/>
</dbReference>
<feature type="domain" description="LRRCT" evidence="6">
    <location>
        <begin position="163"/>
        <end position="211"/>
    </location>
</feature>
<proteinExistence type="predicted"/>
<feature type="signal peptide" evidence="5">
    <location>
        <begin position="1"/>
        <end position="29"/>
    </location>
</feature>
<dbReference type="GO" id="GO:1901224">
    <property type="term" value="P:positive regulation of non-canonical NF-kappaB signal transduction"/>
    <property type="evidence" value="ECO:0007669"/>
    <property type="project" value="TreeGrafter"/>
</dbReference>
<evidence type="ECO:0000256" key="5">
    <source>
        <dbReference type="SAM" id="SignalP"/>
    </source>
</evidence>
<dbReference type="SUPFAM" id="SSF52058">
    <property type="entry name" value="L domain-like"/>
    <property type="match status" value="1"/>
</dbReference>
<dbReference type="AlphaFoldDB" id="A0A3B4WXF9"/>
<dbReference type="PANTHER" id="PTHR31450">
    <property type="entry name" value="LEUCINE-RICH REPEAT-CONTAINING PROTEIN 19 LRRC19 FAMILY MEMBER"/>
    <property type="match status" value="1"/>
</dbReference>
<dbReference type="SMART" id="SM00369">
    <property type="entry name" value="LRR_TYP"/>
    <property type="match status" value="3"/>
</dbReference>
<evidence type="ECO:0000256" key="2">
    <source>
        <dbReference type="ARBA" id="ARBA00022729"/>
    </source>
</evidence>
<dbReference type="Pfam" id="PF13855">
    <property type="entry name" value="LRR_8"/>
    <property type="match status" value="1"/>
</dbReference>
<dbReference type="InterPro" id="IPR001611">
    <property type="entry name" value="Leu-rich_rpt"/>
</dbReference>
<keyword evidence="2 5" id="KW-0732">Signal</keyword>
<keyword evidence="8" id="KW-1185">Reference proteome</keyword>
<dbReference type="KEGG" id="slal:111653136"/>
<evidence type="ECO:0000256" key="4">
    <source>
        <dbReference type="SAM" id="MobiDB-lite"/>
    </source>
</evidence>
<sequence length="361" mass="39450">MMQRRRKPLLLLCLTAAVAMNILGDTAEAVEGVALEVKNLTNKSLQVIPHSGNSSSLTKLMVEGNSITLTEEDGLALASYPALVELHLDDNRVTDVPAKYFSVVPRLRVLSLSRNNISGLDPEAFSGLDDLTDLDLSHNLLTSLPTQLLRGLNNLQVLNLQENPWNCSCPLLSSIREVAAGNVSIGGPRATCASPENQAGLDLLEAAAVCYPATSPTFATDTQKPKTHTTVNSEQSQGSSTVLKTTQSSIKNITINRGQTPVLGNTWKFTACVAALALITSMLIVCAIKGPSLYKLFHNYQHRRLDQEEDEEEDVVSTVFSGTGRYVNHQTFTFEQGNAQIEIEEEEEDGYFEDPYIKRDE</sequence>
<evidence type="ECO:0000256" key="3">
    <source>
        <dbReference type="ARBA" id="ARBA00022737"/>
    </source>
</evidence>
<feature type="chain" id="PRO_5017389119" evidence="5">
    <location>
        <begin position="30"/>
        <end position="361"/>
    </location>
</feature>
<evidence type="ECO:0000313" key="7">
    <source>
        <dbReference type="Ensembl" id="ENSSLDP00000008751.1"/>
    </source>
</evidence>
<dbReference type="OrthoDB" id="1394818at2759"/>
<dbReference type="GeneID" id="111653136"/>
<organism evidence="7 8">
    <name type="scientific">Seriola lalandi dorsalis</name>
    <dbReference type="NCBI Taxonomy" id="1841481"/>
    <lineage>
        <taxon>Eukaryota</taxon>
        <taxon>Metazoa</taxon>
        <taxon>Chordata</taxon>
        <taxon>Craniata</taxon>
        <taxon>Vertebrata</taxon>
        <taxon>Euteleostomi</taxon>
        <taxon>Actinopterygii</taxon>
        <taxon>Neopterygii</taxon>
        <taxon>Teleostei</taxon>
        <taxon>Neoteleostei</taxon>
        <taxon>Acanthomorphata</taxon>
        <taxon>Carangaria</taxon>
        <taxon>Carangiformes</taxon>
        <taxon>Carangidae</taxon>
        <taxon>Seriola</taxon>
    </lineage>
</organism>
<dbReference type="GO" id="GO:0005886">
    <property type="term" value="C:plasma membrane"/>
    <property type="evidence" value="ECO:0007669"/>
    <property type="project" value="TreeGrafter"/>
</dbReference>
<reference evidence="7" key="2">
    <citation type="submission" date="2025-09" db="UniProtKB">
        <authorList>
            <consortium name="Ensembl"/>
        </authorList>
    </citation>
    <scope>IDENTIFICATION</scope>
</reference>
<dbReference type="InterPro" id="IPR032675">
    <property type="entry name" value="LRR_dom_sf"/>
</dbReference>
<dbReference type="GO" id="GO:0038023">
    <property type="term" value="F:signaling receptor activity"/>
    <property type="evidence" value="ECO:0007669"/>
    <property type="project" value="TreeGrafter"/>
</dbReference>
<dbReference type="SMART" id="SM00082">
    <property type="entry name" value="LRRCT"/>
    <property type="match status" value="1"/>
</dbReference>
<dbReference type="PROSITE" id="PS51450">
    <property type="entry name" value="LRR"/>
    <property type="match status" value="2"/>
</dbReference>
<dbReference type="InterPro" id="IPR003591">
    <property type="entry name" value="Leu-rich_rpt_typical-subtyp"/>
</dbReference>
<keyword evidence="3" id="KW-0677">Repeat</keyword>
<feature type="region of interest" description="Disordered" evidence="4">
    <location>
        <begin position="219"/>
        <end position="243"/>
    </location>
</feature>
<keyword evidence="1" id="KW-0433">Leucine-rich repeat</keyword>
<protein>
    <submittedName>
        <fullName evidence="7">Leucine-rich repeat-containing protein 19-like</fullName>
    </submittedName>
</protein>
<dbReference type="Proteomes" id="UP000261360">
    <property type="component" value="Unplaced"/>
</dbReference>
<evidence type="ECO:0000313" key="8">
    <source>
        <dbReference type="Proteomes" id="UP000261360"/>
    </source>
</evidence>
<evidence type="ECO:0000256" key="1">
    <source>
        <dbReference type="ARBA" id="ARBA00022614"/>
    </source>
</evidence>
<dbReference type="STRING" id="1841481.ENSSLDP00000008751"/>
<reference evidence="7" key="1">
    <citation type="submission" date="2025-08" db="UniProtKB">
        <authorList>
            <consortium name="Ensembl"/>
        </authorList>
    </citation>
    <scope>IDENTIFICATION</scope>
</reference>
<name>A0A3B4WXF9_SERLL</name>
<dbReference type="Pfam" id="PF15176">
    <property type="entry name" value="LRR19-TM"/>
    <property type="match status" value="1"/>
</dbReference>
<dbReference type="RefSeq" id="XP_023259373.1">
    <property type="nucleotide sequence ID" value="XM_023403605.1"/>
</dbReference>
<dbReference type="InterPro" id="IPR000483">
    <property type="entry name" value="Cys-rich_flank_reg_C"/>
</dbReference>
<evidence type="ECO:0000259" key="6">
    <source>
        <dbReference type="SMART" id="SM00082"/>
    </source>
</evidence>
<dbReference type="Ensembl" id="ENSSLDT00000009043.1">
    <property type="protein sequence ID" value="ENSSLDP00000008751.1"/>
    <property type="gene ID" value="ENSSLDG00000006953.1"/>
</dbReference>
<dbReference type="GeneTree" id="ENSGT00940000161095"/>
<accession>A0A3B4WXF9</accession>
<dbReference type="PANTHER" id="PTHR31450:SF4">
    <property type="entry name" value="LEUCINE-RICH REPEAT-CONTAINING PROTEIN 19"/>
    <property type="match status" value="1"/>
</dbReference>